<comment type="caution">
    <text evidence="6">The sequence shown here is derived from an EMBL/GenBank/DDBJ whole genome shotgun (WGS) entry which is preliminary data.</text>
</comment>
<evidence type="ECO:0000313" key="5">
    <source>
        <dbReference type="EMBL" id="MCT4371625.1"/>
    </source>
</evidence>
<accession>A0A2A3JY03</accession>
<evidence type="ECO:0000256" key="1">
    <source>
        <dbReference type="ARBA" id="ARBA00023015"/>
    </source>
</evidence>
<evidence type="ECO:0000256" key="3">
    <source>
        <dbReference type="ARBA" id="ARBA00023163"/>
    </source>
</evidence>
<dbReference type="Proteomes" id="UP000217448">
    <property type="component" value="Unassembled WGS sequence"/>
</dbReference>
<dbReference type="GO" id="GO:0003700">
    <property type="term" value="F:DNA-binding transcription factor activity"/>
    <property type="evidence" value="ECO:0007669"/>
    <property type="project" value="InterPro"/>
</dbReference>
<dbReference type="Pfam" id="PF12802">
    <property type="entry name" value="MarR_2"/>
    <property type="match status" value="1"/>
</dbReference>
<name>A0A2A3JY03_9RHOB</name>
<proteinExistence type="predicted"/>
<dbReference type="SUPFAM" id="SSF46785">
    <property type="entry name" value="Winged helix' DNA-binding domain"/>
    <property type="match status" value="1"/>
</dbReference>
<feature type="domain" description="HTH marR-type" evidence="4">
    <location>
        <begin position="44"/>
        <end position="176"/>
    </location>
</feature>
<dbReference type="EMBL" id="NTHN02000028">
    <property type="protein sequence ID" value="MCT4371625.1"/>
    <property type="molecule type" value="Genomic_DNA"/>
</dbReference>
<organism evidence="6">
    <name type="scientific">Alloyangia mangrovi</name>
    <dbReference type="NCBI Taxonomy" id="1779329"/>
    <lineage>
        <taxon>Bacteria</taxon>
        <taxon>Pseudomonadati</taxon>
        <taxon>Pseudomonadota</taxon>
        <taxon>Alphaproteobacteria</taxon>
        <taxon>Rhodobacterales</taxon>
        <taxon>Roseobacteraceae</taxon>
        <taxon>Alloyangia</taxon>
    </lineage>
</organism>
<dbReference type="InterPro" id="IPR036388">
    <property type="entry name" value="WH-like_DNA-bd_sf"/>
</dbReference>
<keyword evidence="2" id="KW-0238">DNA-binding</keyword>
<keyword evidence="7" id="KW-1185">Reference proteome</keyword>
<dbReference type="AlphaFoldDB" id="A0A2A3JY03"/>
<dbReference type="SMART" id="SM00347">
    <property type="entry name" value="HTH_MARR"/>
    <property type="match status" value="1"/>
</dbReference>
<dbReference type="PANTHER" id="PTHR42756:SF1">
    <property type="entry name" value="TRANSCRIPTIONAL REPRESSOR OF EMRAB OPERON"/>
    <property type="match status" value="1"/>
</dbReference>
<dbReference type="Gene3D" id="1.10.10.10">
    <property type="entry name" value="Winged helix-like DNA-binding domain superfamily/Winged helix DNA-binding domain"/>
    <property type="match status" value="1"/>
</dbReference>
<protein>
    <submittedName>
        <fullName evidence="5">MarR family transcriptional regulator</fullName>
    </submittedName>
</protein>
<reference evidence="6" key="1">
    <citation type="submission" date="2017-09" db="EMBL/GenBank/DDBJ databases">
        <title>Yangia sp. SAOS 153D whole genome sequencing.</title>
        <authorList>
            <person name="Verma A."/>
            <person name="Krishnamurthi S."/>
        </authorList>
    </citation>
    <scope>NUCLEOTIDE SEQUENCE [LARGE SCALE GENOMIC DNA]</scope>
    <source>
        <strain evidence="6">SAOS 153D</strain>
    </source>
</reference>
<sequence length="196" mass="21753">MKTERPGDNLPGPHMKWVAPASDQRFKYQGRDLTQRDKPIEGAYRPIIYSLLQVAQKMLQTREIYANIVGVTPPQFSILTAIGESPRTSVGDLAMRLNVTGPFVTNEVRKLVTEGLVQKTSSDADKRRAELVLTAEGTARLHRADVERHTANATIFEAFTSTDLAELGQDLDHLREGLDKALYQLDAPTGTKHGQD</sequence>
<keyword evidence="1" id="KW-0805">Transcription regulation</keyword>
<gene>
    <name evidence="5" type="ORF">CLG85_015390</name>
    <name evidence="6" type="ORF">CLG85_05845</name>
</gene>
<evidence type="ECO:0000259" key="4">
    <source>
        <dbReference type="PROSITE" id="PS50995"/>
    </source>
</evidence>
<evidence type="ECO:0000313" key="6">
    <source>
        <dbReference type="EMBL" id="PBD20075.1"/>
    </source>
</evidence>
<evidence type="ECO:0000313" key="7">
    <source>
        <dbReference type="Proteomes" id="UP000217448"/>
    </source>
</evidence>
<dbReference type="InterPro" id="IPR000835">
    <property type="entry name" value="HTH_MarR-typ"/>
</dbReference>
<dbReference type="PANTHER" id="PTHR42756">
    <property type="entry name" value="TRANSCRIPTIONAL REGULATOR, MARR"/>
    <property type="match status" value="1"/>
</dbReference>
<evidence type="ECO:0000256" key="2">
    <source>
        <dbReference type="ARBA" id="ARBA00023125"/>
    </source>
</evidence>
<dbReference type="RefSeq" id="WP_095881413.1">
    <property type="nucleotide sequence ID" value="NZ_NTHN02000028.1"/>
</dbReference>
<dbReference type="EMBL" id="NTHN01000076">
    <property type="protein sequence ID" value="PBD20075.1"/>
    <property type="molecule type" value="Genomic_DNA"/>
</dbReference>
<dbReference type="InterPro" id="IPR036390">
    <property type="entry name" value="WH_DNA-bd_sf"/>
</dbReference>
<keyword evidence="3" id="KW-0804">Transcription</keyword>
<dbReference type="GO" id="GO:0003677">
    <property type="term" value="F:DNA binding"/>
    <property type="evidence" value="ECO:0007669"/>
    <property type="project" value="UniProtKB-KW"/>
</dbReference>
<dbReference type="PROSITE" id="PS50995">
    <property type="entry name" value="HTH_MARR_2"/>
    <property type="match status" value="1"/>
</dbReference>
<reference evidence="5" key="3">
    <citation type="submission" date="2024-05" db="EMBL/GenBank/DDBJ databases">
        <title>Yangia mangrovi SAOS 153D genome.</title>
        <authorList>
            <person name="Verma A."/>
            <person name="Pal Y."/>
            <person name="Sundharam S."/>
            <person name="Bisht B."/>
            <person name="Srinivasan K."/>
        </authorList>
    </citation>
    <scope>NUCLEOTIDE SEQUENCE</scope>
    <source>
        <strain evidence="5">SAOS 153D</strain>
    </source>
</reference>
<reference evidence="7" key="2">
    <citation type="submission" date="2023-07" db="EMBL/GenBank/DDBJ databases">
        <title>Yangia mangrovi SAOS 153D genome.</title>
        <authorList>
            <person name="Verma A."/>
            <person name="Pal Y."/>
            <person name="Sundharam S."/>
            <person name="Bisht B."/>
            <person name="Srinivasan K."/>
        </authorList>
    </citation>
    <scope>NUCLEOTIDE SEQUENCE [LARGE SCALE GENOMIC DNA]</scope>
    <source>
        <strain evidence="7">SAOS 153D</strain>
    </source>
</reference>
<dbReference type="OrthoDB" id="9799368at2"/>